<feature type="transmembrane region" description="Helical" evidence="7">
    <location>
        <begin position="149"/>
        <end position="173"/>
    </location>
</feature>
<dbReference type="GO" id="GO:0005886">
    <property type="term" value="C:plasma membrane"/>
    <property type="evidence" value="ECO:0007669"/>
    <property type="project" value="UniProtKB-SubCell"/>
</dbReference>
<dbReference type="PANTHER" id="PTHR30625:SF3">
    <property type="entry name" value="TOL-PAL SYSTEM PROTEIN TOLQ"/>
    <property type="match status" value="1"/>
</dbReference>
<dbReference type="InterPro" id="IPR050790">
    <property type="entry name" value="ExbB/TolQ_transport"/>
</dbReference>
<feature type="transmembrane region" description="Helical" evidence="7">
    <location>
        <begin position="193"/>
        <end position="218"/>
    </location>
</feature>
<evidence type="ECO:0000256" key="2">
    <source>
        <dbReference type="ARBA" id="ARBA00022475"/>
    </source>
</evidence>
<keyword evidence="6" id="KW-0813">Transport</keyword>
<organism evidence="9 10">
    <name type="scientific">Gemmatimonas aurantiaca</name>
    <dbReference type="NCBI Taxonomy" id="173480"/>
    <lineage>
        <taxon>Bacteria</taxon>
        <taxon>Pseudomonadati</taxon>
        <taxon>Gemmatimonadota</taxon>
        <taxon>Gemmatimonadia</taxon>
        <taxon>Gemmatimonadales</taxon>
        <taxon>Gemmatimonadaceae</taxon>
        <taxon>Gemmatimonas</taxon>
    </lineage>
</organism>
<evidence type="ECO:0000259" key="8">
    <source>
        <dbReference type="Pfam" id="PF01618"/>
    </source>
</evidence>
<proteinExistence type="inferred from homology"/>
<keyword evidence="6" id="KW-0653">Protein transport</keyword>
<keyword evidence="4 7" id="KW-1133">Transmembrane helix</keyword>
<evidence type="ECO:0000256" key="3">
    <source>
        <dbReference type="ARBA" id="ARBA00022692"/>
    </source>
</evidence>
<dbReference type="AlphaFoldDB" id="A0A3D4V9X0"/>
<keyword evidence="2" id="KW-1003">Cell membrane</keyword>
<dbReference type="Proteomes" id="UP000264071">
    <property type="component" value="Unassembled WGS sequence"/>
</dbReference>
<keyword evidence="3 7" id="KW-0812">Transmembrane</keyword>
<dbReference type="InterPro" id="IPR002898">
    <property type="entry name" value="MotA_ExbB_proton_chnl"/>
</dbReference>
<accession>A0A3D4V9X0</accession>
<sequence length="246" mass="25787">MGVMEPMLLQLSTVGGEAPGSSSLISLVITSDPVTKFVLGLLAVLSLASWGIMFAKWRAFSAAEANGRSFVHEFERARGIDDAMLLAQRVKSSAFTAVFSRAVQFLHDTKPALGATSDRTARLSGSQVEALRLVLDAESGKEREELGRFIPWLATVGSVSPLIGLFGTVLGVIEAFEGIATKGSGNIGAVAPGIATALLATAAALAVAIPAAFAYNVFASRLNRFDNSLEGFGSELIALMVREGRI</sequence>
<dbReference type="Pfam" id="PF01618">
    <property type="entry name" value="MotA_ExbB"/>
    <property type="match status" value="1"/>
</dbReference>
<reference evidence="9 10" key="1">
    <citation type="journal article" date="2018" name="Nat. Biotechnol.">
        <title>A standardized bacterial taxonomy based on genome phylogeny substantially revises the tree of life.</title>
        <authorList>
            <person name="Parks D.H."/>
            <person name="Chuvochina M."/>
            <person name="Waite D.W."/>
            <person name="Rinke C."/>
            <person name="Skarshewski A."/>
            <person name="Chaumeil P.A."/>
            <person name="Hugenholtz P."/>
        </authorList>
    </citation>
    <scope>NUCLEOTIDE SEQUENCE [LARGE SCALE GENOMIC DNA]</scope>
    <source>
        <strain evidence="9">UBA8844</strain>
    </source>
</reference>
<dbReference type="GO" id="GO:0017038">
    <property type="term" value="P:protein import"/>
    <property type="evidence" value="ECO:0007669"/>
    <property type="project" value="TreeGrafter"/>
</dbReference>
<comment type="caution">
    <text evidence="9">The sequence shown here is derived from an EMBL/GenBank/DDBJ whole genome shotgun (WGS) entry which is preliminary data.</text>
</comment>
<evidence type="ECO:0000256" key="4">
    <source>
        <dbReference type="ARBA" id="ARBA00022989"/>
    </source>
</evidence>
<gene>
    <name evidence="9" type="ORF">DGD08_07925</name>
</gene>
<dbReference type="EMBL" id="DPIY01000007">
    <property type="protein sequence ID" value="HCT57127.1"/>
    <property type="molecule type" value="Genomic_DNA"/>
</dbReference>
<keyword evidence="5 7" id="KW-0472">Membrane</keyword>
<evidence type="ECO:0000256" key="6">
    <source>
        <dbReference type="RuleBase" id="RU004057"/>
    </source>
</evidence>
<evidence type="ECO:0000313" key="10">
    <source>
        <dbReference type="Proteomes" id="UP000264071"/>
    </source>
</evidence>
<name>A0A3D4V9X0_9BACT</name>
<evidence type="ECO:0000256" key="5">
    <source>
        <dbReference type="ARBA" id="ARBA00023136"/>
    </source>
</evidence>
<evidence type="ECO:0000256" key="1">
    <source>
        <dbReference type="ARBA" id="ARBA00004651"/>
    </source>
</evidence>
<comment type="similarity">
    <text evidence="6">Belongs to the exbB/tolQ family.</text>
</comment>
<comment type="subcellular location">
    <subcellularLocation>
        <location evidence="1">Cell membrane</location>
        <topology evidence="1">Multi-pass membrane protein</topology>
    </subcellularLocation>
    <subcellularLocation>
        <location evidence="6">Membrane</location>
        <topology evidence="6">Multi-pass membrane protein</topology>
    </subcellularLocation>
</comment>
<evidence type="ECO:0000313" key="9">
    <source>
        <dbReference type="EMBL" id="HCT57127.1"/>
    </source>
</evidence>
<dbReference type="PANTHER" id="PTHR30625">
    <property type="entry name" value="PROTEIN TOLQ"/>
    <property type="match status" value="1"/>
</dbReference>
<feature type="transmembrane region" description="Helical" evidence="7">
    <location>
        <begin position="37"/>
        <end position="55"/>
    </location>
</feature>
<protein>
    <recommendedName>
        <fullName evidence="8">MotA/TolQ/ExbB proton channel domain-containing protein</fullName>
    </recommendedName>
</protein>
<evidence type="ECO:0000256" key="7">
    <source>
        <dbReference type="SAM" id="Phobius"/>
    </source>
</evidence>
<feature type="domain" description="MotA/TolQ/ExbB proton channel" evidence="8">
    <location>
        <begin position="123"/>
        <end position="229"/>
    </location>
</feature>